<dbReference type="NCBIfam" id="TIGR01891">
    <property type="entry name" value="amidohydrolases"/>
    <property type="match status" value="1"/>
</dbReference>
<evidence type="ECO:0000313" key="4">
    <source>
        <dbReference type="EMBL" id="KUF10946.1"/>
    </source>
</evidence>
<dbReference type="AlphaFoldDB" id="A0A0W7WK10"/>
<dbReference type="EMBL" id="LPXO01000005">
    <property type="protein sequence ID" value="KUF10946.1"/>
    <property type="molecule type" value="Genomic_DNA"/>
</dbReference>
<reference evidence="4 5" key="1">
    <citation type="submission" date="2015-12" db="EMBL/GenBank/DDBJ databases">
        <authorList>
            <person name="Shamseldin A."/>
            <person name="Moawad H."/>
            <person name="Abd El-Rahim W.M."/>
            <person name="Sadowsky M.J."/>
        </authorList>
    </citation>
    <scope>NUCLEOTIDE SEQUENCE [LARGE SCALE GENOMIC DNA]</scope>
    <source>
        <strain evidence="4 5">SJ5A-1</strain>
    </source>
</reference>
<name>A0A0W7WK10_9RHOB</name>
<dbReference type="Pfam" id="PF07687">
    <property type="entry name" value="M20_dimer"/>
    <property type="match status" value="1"/>
</dbReference>
<dbReference type="GO" id="GO:0016805">
    <property type="term" value="F:dipeptidase activity"/>
    <property type="evidence" value="ECO:0007669"/>
    <property type="project" value="TreeGrafter"/>
</dbReference>
<dbReference type="GO" id="GO:0071713">
    <property type="term" value="F:para-aminobenzoyl-glutamate hydrolase activity"/>
    <property type="evidence" value="ECO:0007669"/>
    <property type="project" value="TreeGrafter"/>
</dbReference>
<dbReference type="Proteomes" id="UP000054396">
    <property type="component" value="Unassembled WGS sequence"/>
</dbReference>
<dbReference type="PIRSF" id="PIRSF037227">
    <property type="entry name" value="Aminobenzoyl-glu_utiliz_pB"/>
    <property type="match status" value="1"/>
</dbReference>
<dbReference type="InterPro" id="IPR052030">
    <property type="entry name" value="Peptidase_M20/M20A_hydrolases"/>
</dbReference>
<dbReference type="InterPro" id="IPR017145">
    <property type="entry name" value="Aminobenzoyl-glu_utiliz_pB"/>
</dbReference>
<feature type="domain" description="Peptidase M20 dimerisation" evidence="3">
    <location>
        <begin position="187"/>
        <end position="278"/>
    </location>
</feature>
<dbReference type="InterPro" id="IPR017439">
    <property type="entry name" value="Amidohydrolase"/>
</dbReference>
<dbReference type="PANTHER" id="PTHR30575">
    <property type="entry name" value="PEPTIDASE M20"/>
    <property type="match status" value="1"/>
</dbReference>
<dbReference type="STRING" id="1685382.AVJ23_10980"/>
<dbReference type="Gene3D" id="3.30.70.360">
    <property type="match status" value="1"/>
</dbReference>
<evidence type="ECO:0000256" key="1">
    <source>
        <dbReference type="ARBA" id="ARBA00022801"/>
    </source>
</evidence>
<dbReference type="Gene3D" id="3.40.630.10">
    <property type="entry name" value="Zn peptidases"/>
    <property type="match status" value="1"/>
</dbReference>
<gene>
    <name evidence="4" type="ORF">AVJ23_10980</name>
</gene>
<dbReference type="RefSeq" id="WP_058862231.1">
    <property type="nucleotide sequence ID" value="NZ_LPXO01000005.1"/>
</dbReference>
<evidence type="ECO:0000256" key="2">
    <source>
        <dbReference type="SAM" id="MobiDB-lite"/>
    </source>
</evidence>
<dbReference type="InterPro" id="IPR002933">
    <property type="entry name" value="Peptidase_M20"/>
</dbReference>
<dbReference type="PANTHER" id="PTHR30575:SF0">
    <property type="entry name" value="XAA-ARG DIPEPTIDASE"/>
    <property type="match status" value="1"/>
</dbReference>
<dbReference type="CDD" id="cd05673">
    <property type="entry name" value="M20_Acy1L2_AbgB"/>
    <property type="match status" value="1"/>
</dbReference>
<dbReference type="GO" id="GO:0005737">
    <property type="term" value="C:cytoplasm"/>
    <property type="evidence" value="ECO:0007669"/>
    <property type="project" value="TreeGrafter"/>
</dbReference>
<organism evidence="4 5">
    <name type="scientific">Pseudoponticoccus marisrubri</name>
    <dbReference type="NCBI Taxonomy" id="1685382"/>
    <lineage>
        <taxon>Bacteria</taxon>
        <taxon>Pseudomonadati</taxon>
        <taxon>Pseudomonadota</taxon>
        <taxon>Alphaproteobacteria</taxon>
        <taxon>Rhodobacterales</taxon>
        <taxon>Roseobacteraceae</taxon>
        <taxon>Pseudoponticoccus</taxon>
    </lineage>
</organism>
<dbReference type="Pfam" id="PF01546">
    <property type="entry name" value="Peptidase_M20"/>
    <property type="match status" value="1"/>
</dbReference>
<protein>
    <submittedName>
        <fullName evidence="4">Amidohydrolase</fullName>
    </submittedName>
</protein>
<keyword evidence="1 4" id="KW-0378">Hydrolase</keyword>
<dbReference type="GO" id="GO:0046657">
    <property type="term" value="P:folic acid catabolic process"/>
    <property type="evidence" value="ECO:0007669"/>
    <property type="project" value="TreeGrafter"/>
</dbReference>
<dbReference type="SUPFAM" id="SSF55031">
    <property type="entry name" value="Bacterial exopeptidase dimerisation domain"/>
    <property type="match status" value="1"/>
</dbReference>
<evidence type="ECO:0000313" key="5">
    <source>
        <dbReference type="Proteomes" id="UP000054396"/>
    </source>
</evidence>
<evidence type="ECO:0000259" key="3">
    <source>
        <dbReference type="Pfam" id="PF07687"/>
    </source>
</evidence>
<accession>A0A0W7WK10</accession>
<proteinExistence type="predicted"/>
<keyword evidence="5" id="KW-1185">Reference proteome</keyword>
<dbReference type="FunFam" id="3.30.70.360:FF:000004">
    <property type="entry name" value="Peptidase M20 domain-containing protein 2"/>
    <property type="match status" value="1"/>
</dbReference>
<dbReference type="InterPro" id="IPR011650">
    <property type="entry name" value="Peptidase_M20_dimer"/>
</dbReference>
<comment type="caution">
    <text evidence="4">The sequence shown here is derived from an EMBL/GenBank/DDBJ whole genome shotgun (WGS) entry which is preliminary data.</text>
</comment>
<dbReference type="OrthoDB" id="9781032at2"/>
<sequence>MSNENALWSFVEAKKDGFCTLADRVWETPELLYEEHRSAAAHREMLEAQGFRITDGVAGIETAVMGEAGEGGPVIAILGEYDALPGLSQQAGVDYPAPVEQGGSGHGCGHNLLGAGALLAATAVKDWLAANNLPGRVRYYGCPAEEGGAAKTFMVRAGVFDDVDAALSWHPMSFNGIIPPLTLAVAMVDFHFKGRTSHAAVSPHLGRSALDAVELMNVGVNYLREHVPQDSRIHYAVTDSGGIAPNVVQERATVRYSVRSLKRRDMQALVERVTKVAKGAAMMTETSVEVDFISAMSEMLDNPPLYKLLHRHMEAAGTASFDEADLNYARRMQATLSEADIEAAYLAAGVEPRDTPICDFVVPYETRGVPMLGSTDLGDISWTVPFAQLGGATYAIGTPGHTWQITAQGKTPAAHKVMVQISKALAGAAAELLTTPAVLDEARADFTARTGKTPYESPLTPDARPRAA</sequence>
<dbReference type="SUPFAM" id="SSF53187">
    <property type="entry name" value="Zn-dependent exopeptidases"/>
    <property type="match status" value="1"/>
</dbReference>
<feature type="region of interest" description="Disordered" evidence="2">
    <location>
        <begin position="449"/>
        <end position="468"/>
    </location>
</feature>
<dbReference type="InterPro" id="IPR036264">
    <property type="entry name" value="Bact_exopeptidase_dim_dom"/>
</dbReference>